<dbReference type="PROSITE" id="PS50031">
    <property type="entry name" value="EH"/>
    <property type="match status" value="3"/>
</dbReference>
<dbReference type="PROSITE" id="PS50222">
    <property type="entry name" value="EF_HAND_2"/>
    <property type="match status" value="1"/>
</dbReference>
<dbReference type="InterPro" id="IPR011992">
    <property type="entry name" value="EF-hand-dom_pair"/>
</dbReference>
<dbReference type="EMBL" id="JBBJBU010000012">
    <property type="protein sequence ID" value="KAK7203430.1"/>
    <property type="molecule type" value="Genomic_DNA"/>
</dbReference>
<feature type="compositionally biased region" description="Polar residues" evidence="1">
    <location>
        <begin position="572"/>
        <end position="593"/>
    </location>
</feature>
<feature type="compositionally biased region" description="Low complexity" evidence="1">
    <location>
        <begin position="468"/>
        <end position="485"/>
    </location>
</feature>
<dbReference type="SMART" id="SM00027">
    <property type="entry name" value="EH"/>
    <property type="match status" value="3"/>
</dbReference>
<feature type="compositionally biased region" description="Polar residues" evidence="1">
    <location>
        <begin position="288"/>
        <end position="301"/>
    </location>
</feature>
<feature type="domain" description="EF-hand" evidence="3">
    <location>
        <begin position="350"/>
        <end position="385"/>
    </location>
</feature>
<feature type="compositionally biased region" description="Acidic residues" evidence="1">
    <location>
        <begin position="1205"/>
        <end position="1227"/>
    </location>
</feature>
<feature type="domain" description="EH" evidence="2">
    <location>
        <begin position="317"/>
        <end position="406"/>
    </location>
</feature>
<evidence type="ECO:0000259" key="3">
    <source>
        <dbReference type="PROSITE" id="PS50222"/>
    </source>
</evidence>
<feature type="region of interest" description="Disordered" evidence="1">
    <location>
        <begin position="794"/>
        <end position="815"/>
    </location>
</feature>
<feature type="compositionally biased region" description="Basic and acidic residues" evidence="1">
    <location>
        <begin position="795"/>
        <end position="806"/>
    </location>
</feature>
<feature type="region of interest" description="Disordered" evidence="1">
    <location>
        <begin position="106"/>
        <end position="139"/>
    </location>
</feature>
<feature type="region of interest" description="Disordered" evidence="1">
    <location>
        <begin position="880"/>
        <end position="904"/>
    </location>
</feature>
<protein>
    <submittedName>
        <fullName evidence="4">Uncharacterized protein</fullName>
    </submittedName>
</protein>
<feature type="compositionally biased region" description="Polar residues" evidence="1">
    <location>
        <begin position="415"/>
        <end position="437"/>
    </location>
</feature>
<evidence type="ECO:0000313" key="5">
    <source>
        <dbReference type="Proteomes" id="UP001498771"/>
    </source>
</evidence>
<feature type="domain" description="EH" evidence="2">
    <location>
        <begin position="143"/>
        <end position="232"/>
    </location>
</feature>
<feature type="region of interest" description="Disordered" evidence="1">
    <location>
        <begin position="1022"/>
        <end position="1147"/>
    </location>
</feature>
<dbReference type="GeneID" id="90040928"/>
<dbReference type="SUPFAM" id="SSF47473">
    <property type="entry name" value="EF-hand"/>
    <property type="match status" value="3"/>
</dbReference>
<keyword evidence="5" id="KW-1185">Reference proteome</keyword>
<feature type="compositionally biased region" description="Polar residues" evidence="1">
    <location>
        <begin position="238"/>
        <end position="253"/>
    </location>
</feature>
<dbReference type="RefSeq" id="XP_064766463.1">
    <property type="nucleotide sequence ID" value="XM_064915416.1"/>
</dbReference>
<feature type="region of interest" description="Disordered" evidence="1">
    <location>
        <begin position="1163"/>
        <end position="1304"/>
    </location>
</feature>
<dbReference type="PANTHER" id="PTHR11216:SF170">
    <property type="entry name" value="DYNAMIN ASSOCIATED PROTEIN 160, ISOFORM D"/>
    <property type="match status" value="1"/>
</dbReference>
<dbReference type="Pfam" id="PF12763">
    <property type="entry name" value="EH"/>
    <property type="match status" value="3"/>
</dbReference>
<feature type="compositionally biased region" description="Low complexity" evidence="1">
    <location>
        <begin position="1166"/>
        <end position="1179"/>
    </location>
</feature>
<feature type="compositionally biased region" description="Polar residues" evidence="1">
    <location>
        <begin position="961"/>
        <end position="970"/>
    </location>
</feature>
<dbReference type="SMART" id="SM00054">
    <property type="entry name" value="EFh"/>
    <property type="match status" value="4"/>
</dbReference>
<feature type="compositionally biased region" description="Polar residues" evidence="1">
    <location>
        <begin position="1046"/>
        <end position="1058"/>
    </location>
</feature>
<organism evidence="4 5">
    <name type="scientific">Myxozyma melibiosi</name>
    <dbReference type="NCBI Taxonomy" id="54550"/>
    <lineage>
        <taxon>Eukaryota</taxon>
        <taxon>Fungi</taxon>
        <taxon>Dikarya</taxon>
        <taxon>Ascomycota</taxon>
        <taxon>Saccharomycotina</taxon>
        <taxon>Lipomycetes</taxon>
        <taxon>Lipomycetales</taxon>
        <taxon>Lipomycetaceae</taxon>
        <taxon>Myxozyma</taxon>
    </lineage>
</organism>
<feature type="region of interest" description="Disordered" evidence="1">
    <location>
        <begin position="1363"/>
        <end position="1398"/>
    </location>
</feature>
<feature type="compositionally biased region" description="Pro residues" evidence="1">
    <location>
        <begin position="607"/>
        <end position="618"/>
    </location>
</feature>
<feature type="compositionally biased region" description="Low complexity" evidence="1">
    <location>
        <begin position="540"/>
        <end position="552"/>
    </location>
</feature>
<feature type="region of interest" description="Disordered" evidence="1">
    <location>
        <begin position="231"/>
        <end position="301"/>
    </location>
</feature>
<feature type="compositionally biased region" description="Polar residues" evidence="1">
    <location>
        <begin position="528"/>
        <end position="539"/>
    </location>
</feature>
<feature type="compositionally biased region" description="Low complexity" evidence="1">
    <location>
        <begin position="560"/>
        <end position="571"/>
    </location>
</feature>
<feature type="compositionally biased region" description="Polar residues" evidence="1">
    <location>
        <begin position="1240"/>
        <end position="1255"/>
    </location>
</feature>
<dbReference type="CDD" id="cd00052">
    <property type="entry name" value="EH"/>
    <property type="match status" value="3"/>
</dbReference>
<evidence type="ECO:0000313" key="4">
    <source>
        <dbReference type="EMBL" id="KAK7203430.1"/>
    </source>
</evidence>
<dbReference type="Gene3D" id="1.10.238.10">
    <property type="entry name" value="EF-hand"/>
    <property type="match status" value="3"/>
</dbReference>
<sequence>MASNSNLFGVATQPPPPRLSLTAEERSMYGQLFKSLDTESIGVVTGEVARSLFERSGLSPMVLGRIWQIADDQNNGFLNQTGFAIAMRLIGYVQSGQHLAPELVSRPGPLPRFGESEPPRSVASPALSNATGNNAVPPLTPNDRSRFIQLFESSTSDSLLPGSTARDIFLRAQLPTDTLGQIWNLADIHKRGALDSTEFVIAMHLIQCTLNGSMQTLPQSVPPSLFTAAAAVHERPMSRSSLRSNTSTPQLQHPQIPPPVSQQHSGMPPPPRTRGSYSAPVSAPVQRPMSTGGSQTQSFSRASSFPVQDDWLITPQQKAHFDSIFATVDREGDGSISGEIAVPFFMTSKLPEDVLAQIWDLSDIRNSGYLSKDEFAVAMYLVQQRLSGAELPTALPEALVPPSLRQTQQPQQQTGSSLFYGNESQQQQAPVQRNFTGQQQQQQHQPQPSGESSLLDLFDIDESAFKAPAAPAPQSFSPTQSSATPQLPPARESPQVHDQPVFAAPSVTSPPPLSPSITGRQPFKPSSAFGQSLAHQNTGSAAPPAASVVSSAPPLPPLPAAIETAPPATSPTRSSTYSPVSAQSAQNTGSSPFGTGAPASHPQTSFAPPPTTFSPPPQQQTQQQTQRQFEQPQISPAIPQVSTPVQPAAPAPHVDEDRDIKQKISEEAVQFGKLSTEISTMTTQTTALKDKRAKAEAELAKMVHLRTDIDGKLRGLRTAYESEVSKVRTVEQQLAISTNETAKLRSELAELEAEMHTVQVHYQEIMSNLEADQNENATLKEKIRFLSEQSASLKAEADRAREESRQQKGMVASNRNQLMNAEAELGQQKEDLASAKSELAAATAAATAAAAAAVPAAAAAVSSAGSVRSVATNPFFSNNSESAFSSPAASPPVASSPVASPAASGANSASIFESMFADFGSASEPASTSEAAAIEKSAVADSSEQHEDLAIAEPSDAVRSVETSESSSLPRTGYEDSLDEEMPSPATTTTTATTFQTNNAGPISMAAAFAVGGAAAGIRAADLESVSSSVQNNAPESVREGISRPESPNNVTVSSVTGGHSARSSVSVVTASEGGDDGESAAVPQDSPVLQYTEAMEPELSMGGGQPAEPIKEEPAITEPTAAPAEETESTEKDPFGLKPQAKEEYAGTREQFDAVFSGLGLLPKSGTAAATTSAAGAAPAVVSESEFSSEYPPVEEVSRTVEAAEPEAAEPVEDDNSSSSDDEGPEELGATMRMASRSPPAQTESAATIESSLIPSEPPAYSVSDPSISEPSAPAAESSQYSAAPEAVREEPEASTTAPTSDDIFASYEESFASAPVATTVSSSVTPVQAAVASPFDFAAPSAPAAQPDAFDSMFASFSAPTTTAGTAAAESAPPLPPKVPLSAPTSSMPGGFGAENPVDEFESAFASLEDSKIVTSEEDPAMAFSKKTFDESAFADFDKF</sequence>
<dbReference type="InterPro" id="IPR000261">
    <property type="entry name" value="EH_dom"/>
</dbReference>
<dbReference type="Proteomes" id="UP001498771">
    <property type="component" value="Unassembled WGS sequence"/>
</dbReference>
<feature type="region of interest" description="Disordered" evidence="1">
    <location>
        <begin position="403"/>
        <end position="453"/>
    </location>
</feature>
<evidence type="ECO:0000259" key="2">
    <source>
        <dbReference type="PROSITE" id="PS50031"/>
    </source>
</evidence>
<feature type="region of interest" description="Disordered" evidence="1">
    <location>
        <begin position="468"/>
        <end position="632"/>
    </location>
</feature>
<dbReference type="InterPro" id="IPR002048">
    <property type="entry name" value="EF_hand_dom"/>
</dbReference>
<feature type="domain" description="EH" evidence="2">
    <location>
        <begin position="25"/>
        <end position="111"/>
    </location>
</feature>
<dbReference type="PANTHER" id="PTHR11216">
    <property type="entry name" value="EH DOMAIN"/>
    <property type="match status" value="1"/>
</dbReference>
<feature type="compositionally biased region" description="Low complexity" evidence="1">
    <location>
        <begin position="438"/>
        <end position="448"/>
    </location>
</feature>
<proteinExistence type="predicted"/>
<accession>A0ABR1F0R1</accession>
<name>A0ABR1F0R1_9ASCO</name>
<gene>
    <name evidence="4" type="ORF">BZA70DRAFT_79921</name>
</gene>
<feature type="compositionally biased region" description="Low complexity" evidence="1">
    <location>
        <begin position="1267"/>
        <end position="1287"/>
    </location>
</feature>
<feature type="compositionally biased region" description="Polar residues" evidence="1">
    <location>
        <begin position="1025"/>
        <end position="1035"/>
    </location>
</feature>
<comment type="caution">
    <text evidence="4">The sequence shown here is derived from an EMBL/GenBank/DDBJ whole genome shotgun (WGS) entry which is preliminary data.</text>
</comment>
<evidence type="ECO:0000256" key="1">
    <source>
        <dbReference type="SAM" id="MobiDB-lite"/>
    </source>
</evidence>
<feature type="region of interest" description="Disordered" evidence="1">
    <location>
        <begin position="928"/>
        <end position="996"/>
    </location>
</feature>
<reference evidence="4 5" key="1">
    <citation type="submission" date="2024-03" db="EMBL/GenBank/DDBJ databases">
        <title>Genome-scale model development and genomic sequencing of the oleaginous clade Lipomyces.</title>
        <authorList>
            <consortium name="Lawrence Berkeley National Laboratory"/>
            <person name="Czajka J.J."/>
            <person name="Han Y."/>
            <person name="Kim J."/>
            <person name="Mondo S.J."/>
            <person name="Hofstad B.A."/>
            <person name="Robles A."/>
            <person name="Haridas S."/>
            <person name="Riley R."/>
            <person name="LaButti K."/>
            <person name="Pangilinan J."/>
            <person name="Andreopoulos W."/>
            <person name="Lipzen A."/>
            <person name="Yan J."/>
            <person name="Wang M."/>
            <person name="Ng V."/>
            <person name="Grigoriev I.V."/>
            <person name="Spatafora J.W."/>
            <person name="Magnuson J.K."/>
            <person name="Baker S.E."/>
            <person name="Pomraning K.R."/>
        </authorList>
    </citation>
    <scope>NUCLEOTIDE SEQUENCE [LARGE SCALE GENOMIC DNA]</scope>
    <source>
        <strain evidence="4 5">Phaff 52-87</strain>
    </source>
</reference>
<feature type="compositionally biased region" description="Low complexity" evidence="1">
    <location>
        <begin position="619"/>
        <end position="632"/>
    </location>
</feature>
<feature type="compositionally biased region" description="Low complexity" evidence="1">
    <location>
        <begin position="1363"/>
        <end position="1374"/>
    </location>
</feature>
<feature type="compositionally biased region" description="Basic and acidic residues" evidence="1">
    <location>
        <begin position="1130"/>
        <end position="1147"/>
    </location>
</feature>